<proteinExistence type="predicted"/>
<evidence type="ECO:0000313" key="1">
    <source>
        <dbReference type="EMBL" id="CAF1145862.1"/>
    </source>
</evidence>
<accession>A0A814SDL0</accession>
<sequence>MAYLQGTSYDIKKTGTTVTVPDADIAKIMYYLSCVCTVIDYNDNDIRRYRNYSNWKNMSDEESRLIFVLALVLSPDEFEDKVFFNNVTLCDGSSNEFYEIGQVTNQLLIVQSVVIGGQSRQVNKIMAHTSGWMQKYYYQPIQALASRFSPQEQKQEAKRRTAVSHSCTIL</sequence>
<comment type="caution">
    <text evidence="1">The sequence shown here is derived from an EMBL/GenBank/DDBJ whole genome shotgun (WGS) entry which is preliminary data.</text>
</comment>
<dbReference type="AlphaFoldDB" id="A0A814SDL0"/>
<dbReference type="EMBL" id="CAJOAZ010000764">
    <property type="protein sequence ID" value="CAF3709857.1"/>
    <property type="molecule type" value="Genomic_DNA"/>
</dbReference>
<gene>
    <name evidence="1" type="ORF">JYZ213_LOCUS23820</name>
    <name evidence="2" type="ORF">OXD698_LOCUS12884</name>
</gene>
<protein>
    <submittedName>
        <fullName evidence="1">Uncharacterized protein</fullName>
    </submittedName>
</protein>
<dbReference type="Proteomes" id="UP000663845">
    <property type="component" value="Unassembled WGS sequence"/>
</dbReference>
<dbReference type="EMBL" id="CAJNOG010000285">
    <property type="protein sequence ID" value="CAF1145862.1"/>
    <property type="molecule type" value="Genomic_DNA"/>
</dbReference>
<evidence type="ECO:0000313" key="3">
    <source>
        <dbReference type="Proteomes" id="UP000663845"/>
    </source>
</evidence>
<evidence type="ECO:0000313" key="2">
    <source>
        <dbReference type="EMBL" id="CAF3709857.1"/>
    </source>
</evidence>
<reference evidence="1" key="1">
    <citation type="submission" date="2021-02" db="EMBL/GenBank/DDBJ databases">
        <authorList>
            <person name="Nowell W R."/>
        </authorList>
    </citation>
    <scope>NUCLEOTIDE SEQUENCE</scope>
</reference>
<name>A0A814SDL0_9BILA</name>
<organism evidence="1 3">
    <name type="scientific">Adineta steineri</name>
    <dbReference type="NCBI Taxonomy" id="433720"/>
    <lineage>
        <taxon>Eukaryota</taxon>
        <taxon>Metazoa</taxon>
        <taxon>Spiralia</taxon>
        <taxon>Gnathifera</taxon>
        <taxon>Rotifera</taxon>
        <taxon>Eurotatoria</taxon>
        <taxon>Bdelloidea</taxon>
        <taxon>Adinetida</taxon>
        <taxon>Adinetidae</taxon>
        <taxon>Adineta</taxon>
    </lineage>
</organism>
<dbReference type="Proteomes" id="UP000663844">
    <property type="component" value="Unassembled WGS sequence"/>
</dbReference>